<accession>A0A523W7W1</accession>
<proteinExistence type="predicted"/>
<dbReference type="EMBL" id="SOIZ01000127">
    <property type="protein sequence ID" value="TET63092.1"/>
    <property type="molecule type" value="Genomic_DNA"/>
</dbReference>
<feature type="non-terminal residue" evidence="1">
    <location>
        <position position="168"/>
    </location>
</feature>
<gene>
    <name evidence="1" type="ORF">E3J48_03065</name>
</gene>
<reference evidence="1 2" key="1">
    <citation type="submission" date="2019-03" db="EMBL/GenBank/DDBJ databases">
        <title>Metabolic potential of uncultured bacteria and archaea associated with petroleum seepage in deep-sea sediments.</title>
        <authorList>
            <person name="Dong X."/>
            <person name="Hubert C."/>
        </authorList>
    </citation>
    <scope>NUCLEOTIDE SEQUENCE [LARGE SCALE GENOMIC DNA]</scope>
    <source>
        <strain evidence="1">E29_bin52</strain>
    </source>
</reference>
<comment type="caution">
    <text evidence="1">The sequence shown here is derived from an EMBL/GenBank/DDBJ whole genome shotgun (WGS) entry which is preliminary data.</text>
</comment>
<dbReference type="AlphaFoldDB" id="A0A523W7W1"/>
<name>A0A523W7W1_UNCAE</name>
<sequence length="168" mass="19442">MDERIGVVIGRGKETDQLEIVVAFQEREKSPKLGEFLVVEETEFMRRKLLARVEEFSYGDFQATKDERIRALVEKYVREITGVGRELSEEEKKALFFRHYILKVLGEIKLEDARIKTDYRVLPELTSLCRYPTEQELKVITSAGLEGAEHTIHVGHLSMGEEVRKTDV</sequence>
<evidence type="ECO:0000313" key="1">
    <source>
        <dbReference type="EMBL" id="TET63092.1"/>
    </source>
</evidence>
<evidence type="ECO:0000313" key="2">
    <source>
        <dbReference type="Proteomes" id="UP000319130"/>
    </source>
</evidence>
<organism evidence="1 2">
    <name type="scientific">Aerophobetes bacterium</name>
    <dbReference type="NCBI Taxonomy" id="2030807"/>
    <lineage>
        <taxon>Bacteria</taxon>
        <taxon>Candidatus Aerophobota</taxon>
    </lineage>
</organism>
<dbReference type="Proteomes" id="UP000319130">
    <property type="component" value="Unassembled WGS sequence"/>
</dbReference>
<protein>
    <submittedName>
        <fullName evidence="1">Uncharacterized protein</fullName>
    </submittedName>
</protein>